<dbReference type="NCBIfam" id="TIGR00360">
    <property type="entry name" value="ComEC_N-term"/>
    <property type="match status" value="1"/>
</dbReference>
<feature type="transmembrane region" description="Helical" evidence="6">
    <location>
        <begin position="325"/>
        <end position="340"/>
    </location>
</feature>
<dbReference type="GO" id="GO:0005886">
    <property type="term" value="C:plasma membrane"/>
    <property type="evidence" value="ECO:0007669"/>
    <property type="project" value="UniProtKB-SubCell"/>
</dbReference>
<comment type="subcellular location">
    <subcellularLocation>
        <location evidence="1">Cell membrane</location>
        <topology evidence="1">Multi-pass membrane protein</topology>
    </subcellularLocation>
</comment>
<name>A0A1N7ILL1_9PROT</name>
<dbReference type="InterPro" id="IPR052159">
    <property type="entry name" value="Competence_DNA_uptake"/>
</dbReference>
<evidence type="ECO:0000256" key="4">
    <source>
        <dbReference type="ARBA" id="ARBA00022989"/>
    </source>
</evidence>
<keyword evidence="2" id="KW-1003">Cell membrane</keyword>
<gene>
    <name evidence="9" type="ORF">SAMN05421779_101323</name>
</gene>
<reference evidence="9 10" key="1">
    <citation type="submission" date="2017-01" db="EMBL/GenBank/DDBJ databases">
        <authorList>
            <person name="Mah S.A."/>
            <person name="Swanson W.J."/>
            <person name="Moy G.W."/>
            <person name="Vacquier V.D."/>
        </authorList>
    </citation>
    <scope>NUCLEOTIDE SEQUENCE [LARGE SCALE GENOMIC DNA]</scope>
    <source>
        <strain evidence="9 10">DSM 11589</strain>
    </source>
</reference>
<dbReference type="EMBL" id="FTOA01000001">
    <property type="protein sequence ID" value="SIS37954.1"/>
    <property type="molecule type" value="Genomic_DNA"/>
</dbReference>
<evidence type="ECO:0000313" key="10">
    <source>
        <dbReference type="Proteomes" id="UP000185678"/>
    </source>
</evidence>
<evidence type="ECO:0000256" key="5">
    <source>
        <dbReference type="ARBA" id="ARBA00023136"/>
    </source>
</evidence>
<dbReference type="InterPro" id="IPR004477">
    <property type="entry name" value="ComEC_N"/>
</dbReference>
<accession>A0A1N7ILL1</accession>
<dbReference type="STRING" id="80876.SAMN05421779_101323"/>
<feature type="transmembrane region" description="Helical" evidence="6">
    <location>
        <begin position="297"/>
        <end position="318"/>
    </location>
</feature>
<keyword evidence="10" id="KW-1185">Reference proteome</keyword>
<feature type="transmembrane region" description="Helical" evidence="6">
    <location>
        <begin position="470"/>
        <end position="495"/>
    </location>
</feature>
<proteinExistence type="predicted"/>
<feature type="domain" description="ComEC/Rec2-related protein" evidence="7">
    <location>
        <begin position="263"/>
        <end position="555"/>
    </location>
</feature>
<feature type="transmembrane region" description="Helical" evidence="6">
    <location>
        <begin position="502"/>
        <end position="522"/>
    </location>
</feature>
<feature type="transmembrane region" description="Helical" evidence="6">
    <location>
        <begin position="92"/>
        <end position="119"/>
    </location>
</feature>
<evidence type="ECO:0000256" key="6">
    <source>
        <dbReference type="SAM" id="Phobius"/>
    </source>
</evidence>
<dbReference type="PANTHER" id="PTHR30619">
    <property type="entry name" value="DNA INTERNALIZATION/COMPETENCE PROTEIN COMEC/REC2"/>
    <property type="match status" value="1"/>
</dbReference>
<organism evidence="9 10">
    <name type="scientific">Insolitispirillum peregrinum</name>
    <dbReference type="NCBI Taxonomy" id="80876"/>
    <lineage>
        <taxon>Bacteria</taxon>
        <taxon>Pseudomonadati</taxon>
        <taxon>Pseudomonadota</taxon>
        <taxon>Alphaproteobacteria</taxon>
        <taxon>Rhodospirillales</taxon>
        <taxon>Novispirillaceae</taxon>
        <taxon>Insolitispirillum</taxon>
    </lineage>
</organism>
<evidence type="ECO:0000256" key="3">
    <source>
        <dbReference type="ARBA" id="ARBA00022692"/>
    </source>
</evidence>
<evidence type="ECO:0000256" key="1">
    <source>
        <dbReference type="ARBA" id="ARBA00004651"/>
    </source>
</evidence>
<dbReference type="Pfam" id="PF03772">
    <property type="entry name" value="Competence"/>
    <property type="match status" value="1"/>
</dbReference>
<feature type="transmembrane region" description="Helical" evidence="6">
    <location>
        <begin position="370"/>
        <end position="389"/>
    </location>
</feature>
<evidence type="ECO:0000256" key="2">
    <source>
        <dbReference type="ARBA" id="ARBA00022475"/>
    </source>
</evidence>
<keyword evidence="4 6" id="KW-1133">Transmembrane helix</keyword>
<feature type="transmembrane region" description="Helical" evidence="6">
    <location>
        <begin position="42"/>
        <end position="60"/>
    </location>
</feature>
<evidence type="ECO:0000313" key="9">
    <source>
        <dbReference type="EMBL" id="SIS37954.1"/>
    </source>
</evidence>
<keyword evidence="5 6" id="KW-0472">Membrane</keyword>
<feature type="transmembrane region" description="Helical" evidence="6">
    <location>
        <begin position="436"/>
        <end position="458"/>
    </location>
</feature>
<dbReference type="Proteomes" id="UP000185678">
    <property type="component" value="Unassembled WGS sequence"/>
</dbReference>
<protein>
    <submittedName>
        <fullName evidence="9">Competence protein ComEC</fullName>
    </submittedName>
</protein>
<feature type="domain" description="DUF4131" evidence="8">
    <location>
        <begin position="65"/>
        <end position="214"/>
    </location>
</feature>
<dbReference type="InterPro" id="IPR025405">
    <property type="entry name" value="DUF4131"/>
</dbReference>
<dbReference type="Pfam" id="PF13567">
    <property type="entry name" value="DUF4131"/>
    <property type="match status" value="1"/>
</dbReference>
<evidence type="ECO:0000259" key="7">
    <source>
        <dbReference type="Pfam" id="PF03772"/>
    </source>
</evidence>
<feature type="transmembrane region" description="Helical" evidence="6">
    <location>
        <begin position="534"/>
        <end position="552"/>
    </location>
</feature>
<keyword evidence="3 6" id="KW-0812">Transmembrane</keyword>
<sequence length="736" mass="80635">MGFSLLHEGLVIKLPFWRVIFLKALILPQILAKNWGADQARFALWLAPCWGTGVAGYFFLPTEPPAWVGGALAGGLALICGWAWYEKTRWLWLWLPLLMVAGGLVSGQVRTALVAAPVLSKSLPSLEIYGVVAGLEQYRGQWRMTLESVRIPRLAPERTPIRIRLTVRTLADARVGSPVRILARLSPPAQPTVPGGFDFARQAWFARLGAVGFALGAPVVLPDAEPPGWAEQAAWRIERWRLAIDQRLRDGVGGAEGAMASALTTGLRNSIPLDLVQAYQMSGLSHLISISGLHMSLVAGVIFLVLRAAIALVPWVALRWDSKKIAAIGSVMGMAFYLLLSGGEIPALRSFLMGGCVMLAILIDRSALSLRVLSVAAVLVLILQPDSLIGPSFQMSFAAVLGLIAAYELFSPWAGEWRRGKQAQSPRWWSLWGRTVCLYVGGMVLSSVVATIMTAPYAAYHFHRFNAYGVVANLLAIPLASFLVMPGLVAGLLLMPLGLDGLVWPVVKVGLAAIALVAETVSSWPGAALEVPRMSMLDLGLISFGGLWLCLWQGRWRWWGMPLVVIGGLMPWTRSPPVLVLGPDMMTVAVHDDQGLRFVGPSPDRFYRRTWEAVWGEGEQRSREQIPLSGGGIARCDGFGCRLERNGRAVAVPLSARAVVEDCLHRQKMLNPTGYYRPECTAQVLLSRARLRENRVTLVFMADNGFLSFETLRDWQGQRPWSPNPRAFSRAAEYDD</sequence>
<evidence type="ECO:0000259" key="8">
    <source>
        <dbReference type="Pfam" id="PF13567"/>
    </source>
</evidence>
<dbReference type="PANTHER" id="PTHR30619:SF1">
    <property type="entry name" value="RECOMBINATION PROTEIN 2"/>
    <property type="match status" value="1"/>
</dbReference>
<feature type="transmembrane region" description="Helical" evidence="6">
    <location>
        <begin position="12"/>
        <end position="30"/>
    </location>
</feature>
<feature type="transmembrane region" description="Helical" evidence="6">
    <location>
        <begin position="66"/>
        <end position="85"/>
    </location>
</feature>
<dbReference type="AlphaFoldDB" id="A0A1N7ILL1"/>
<feature type="transmembrane region" description="Helical" evidence="6">
    <location>
        <begin position="395"/>
        <end position="415"/>
    </location>
</feature>